<accession>A0A5A7UH05</accession>
<dbReference type="EMBL" id="SSTE01008862">
    <property type="protein sequence ID" value="KAA0054258.1"/>
    <property type="molecule type" value="Genomic_DNA"/>
</dbReference>
<reference evidence="3 4" key="1">
    <citation type="submission" date="2019-08" db="EMBL/GenBank/DDBJ databases">
        <title>Draft genome sequences of two oriental melons (Cucumis melo L. var makuwa).</title>
        <authorList>
            <person name="Kwon S.-Y."/>
        </authorList>
    </citation>
    <scope>NUCLEOTIDE SEQUENCE [LARGE SCALE GENOMIC DNA]</scope>
    <source>
        <strain evidence="4">cv. Chang Bougi</strain>
        <strain evidence="3">cv. SW 3</strain>
        <tissue evidence="1">Leaf</tissue>
    </source>
</reference>
<protein>
    <submittedName>
        <fullName evidence="1">Uncharacterized protein</fullName>
    </submittedName>
</protein>
<evidence type="ECO:0000313" key="4">
    <source>
        <dbReference type="Proteomes" id="UP000321947"/>
    </source>
</evidence>
<dbReference type="AlphaFoldDB" id="A0A5A7UH05"/>
<evidence type="ECO:0000313" key="3">
    <source>
        <dbReference type="Proteomes" id="UP000321393"/>
    </source>
</evidence>
<dbReference type="Proteomes" id="UP000321393">
    <property type="component" value="Unassembled WGS sequence"/>
</dbReference>
<evidence type="ECO:0000313" key="2">
    <source>
        <dbReference type="EMBL" id="TYK15011.1"/>
    </source>
</evidence>
<gene>
    <name evidence="2" type="ORF">E5676_scaffold45G00450</name>
    <name evidence="1" type="ORF">E6C27_scaffold131G002130</name>
</gene>
<dbReference type="Proteomes" id="UP000321947">
    <property type="component" value="Unassembled WGS sequence"/>
</dbReference>
<dbReference type="OrthoDB" id="1727728at2759"/>
<dbReference type="EMBL" id="SSTD01008722">
    <property type="protein sequence ID" value="TYK15011.1"/>
    <property type="molecule type" value="Genomic_DNA"/>
</dbReference>
<comment type="caution">
    <text evidence="1">The sequence shown here is derived from an EMBL/GenBank/DDBJ whole genome shotgun (WGS) entry which is preliminary data.</text>
</comment>
<proteinExistence type="predicted"/>
<evidence type="ECO:0000313" key="1">
    <source>
        <dbReference type="EMBL" id="KAA0054258.1"/>
    </source>
</evidence>
<organism evidence="1 3">
    <name type="scientific">Cucumis melo var. makuwa</name>
    <name type="common">Oriental melon</name>
    <dbReference type="NCBI Taxonomy" id="1194695"/>
    <lineage>
        <taxon>Eukaryota</taxon>
        <taxon>Viridiplantae</taxon>
        <taxon>Streptophyta</taxon>
        <taxon>Embryophyta</taxon>
        <taxon>Tracheophyta</taxon>
        <taxon>Spermatophyta</taxon>
        <taxon>Magnoliopsida</taxon>
        <taxon>eudicotyledons</taxon>
        <taxon>Gunneridae</taxon>
        <taxon>Pentapetalae</taxon>
        <taxon>rosids</taxon>
        <taxon>fabids</taxon>
        <taxon>Cucurbitales</taxon>
        <taxon>Cucurbitaceae</taxon>
        <taxon>Benincaseae</taxon>
        <taxon>Cucumis</taxon>
    </lineage>
</organism>
<sequence>MREAQLVNDRNVALKLAAEDLNNQGLGGAINQASNKIVGVGKGNTNRTDFQMKQISGNYTKGEPSIKRLSNVELELG</sequence>
<name>A0A5A7UH05_CUCMM</name>